<evidence type="ECO:0008006" key="4">
    <source>
        <dbReference type="Google" id="ProtNLM"/>
    </source>
</evidence>
<dbReference type="AlphaFoldDB" id="A0A4R5A2T9"/>
<dbReference type="InterPro" id="IPR015942">
    <property type="entry name" value="Asp/Glu/hydantoin_racemase"/>
</dbReference>
<reference evidence="2 3" key="1">
    <citation type="submission" date="2019-02" db="EMBL/GenBank/DDBJ databases">
        <title>Draft genome sequences of novel Actinobacteria.</title>
        <authorList>
            <person name="Sahin N."/>
            <person name="Ay H."/>
            <person name="Saygin H."/>
        </authorList>
    </citation>
    <scope>NUCLEOTIDE SEQUENCE [LARGE SCALE GENOMIC DNA]</scope>
    <source>
        <strain evidence="2 3">8K307</strain>
    </source>
</reference>
<dbReference type="GO" id="GO:0047661">
    <property type="term" value="F:amino-acid racemase activity"/>
    <property type="evidence" value="ECO:0007669"/>
    <property type="project" value="InterPro"/>
</dbReference>
<accession>A0A4R5A2T9</accession>
<evidence type="ECO:0000256" key="1">
    <source>
        <dbReference type="ARBA" id="ARBA00038414"/>
    </source>
</evidence>
<evidence type="ECO:0000313" key="3">
    <source>
        <dbReference type="Proteomes" id="UP000295217"/>
    </source>
</evidence>
<organism evidence="2 3">
    <name type="scientific">Jiangella aurantiaca</name>
    <dbReference type="NCBI Taxonomy" id="2530373"/>
    <lineage>
        <taxon>Bacteria</taxon>
        <taxon>Bacillati</taxon>
        <taxon>Actinomycetota</taxon>
        <taxon>Actinomycetes</taxon>
        <taxon>Jiangellales</taxon>
        <taxon>Jiangellaceae</taxon>
        <taxon>Jiangella</taxon>
    </lineage>
</organism>
<name>A0A4R5A2T9_9ACTN</name>
<gene>
    <name evidence="2" type="ORF">E1262_25855</name>
</gene>
<dbReference type="EMBL" id="SMLB01000054">
    <property type="protein sequence ID" value="TDD65290.1"/>
    <property type="molecule type" value="Genomic_DNA"/>
</dbReference>
<comment type="similarity">
    <text evidence="1">Belongs to the HyuE racemase family.</text>
</comment>
<dbReference type="Gene3D" id="3.40.50.12500">
    <property type="match status" value="1"/>
</dbReference>
<protein>
    <recommendedName>
        <fullName evidence="4">Asp/Glu/hydantoin racemase</fullName>
    </recommendedName>
</protein>
<dbReference type="OrthoDB" id="978447at2"/>
<proteinExistence type="inferred from homology"/>
<keyword evidence="3" id="KW-1185">Reference proteome</keyword>
<dbReference type="RefSeq" id="WP_132107062.1">
    <property type="nucleotide sequence ID" value="NZ_SMLB01000054.1"/>
</dbReference>
<dbReference type="Proteomes" id="UP000295217">
    <property type="component" value="Unassembled WGS sequence"/>
</dbReference>
<sequence length="221" mass="22287">MTRIAFLHTGAVVIPVFAELAATHLPGVEVQHLLDDKIVADLGTDPDGRDVAGRLGALGRAAVAAGAGALVFSCSSISGYAGRLQEQLGIPVLRIDEAMADRAVETGRSIAVIATLPTTLAPTAALLRERAALHGADIALDEVLVEGAFAAVSSGDRATHDALVASAVRDQSASHDVIILAQASMAGAAAGSDTGVPVLTSPELGVRRVAETLLPRPAAGA</sequence>
<dbReference type="Pfam" id="PF01177">
    <property type="entry name" value="Asp_Glu_race"/>
    <property type="match status" value="1"/>
</dbReference>
<dbReference type="InterPro" id="IPR053714">
    <property type="entry name" value="Iso_Racemase_Enz_sf"/>
</dbReference>
<comment type="caution">
    <text evidence="2">The sequence shown here is derived from an EMBL/GenBank/DDBJ whole genome shotgun (WGS) entry which is preliminary data.</text>
</comment>
<evidence type="ECO:0000313" key="2">
    <source>
        <dbReference type="EMBL" id="TDD65290.1"/>
    </source>
</evidence>